<sequence length="291" mass="31683">MRFGLTHGNIGRFADPEAAAEVAVAAEASGFDSLWTIEHVVLPTEYEPLYPETADGRIPFAPDHPIADPLVWMAFAAARTSTIKLGTAVLVLPQRNALITAKEVATLDRLSGGRTLLGVGAGWLREEFDALRVGFEDRGRRMNDTIGAMRALWSGGPTDFTSDSVDFTGVVSSPRPHGSSVPIHIGGFTVPASIRAGRLGDGFFPGGYDLDRLDVLIRRCREEAVAHGRDPDAIEITSRWTKDRDALADLDVLHRLADLGVDRVTVSTLLFDHEHITDELARFQESVIAKF</sequence>
<keyword evidence="3" id="KW-1185">Reference proteome</keyword>
<dbReference type="Gene3D" id="3.20.20.30">
    <property type="entry name" value="Luciferase-like domain"/>
    <property type="match status" value="1"/>
</dbReference>
<name>A0A2T0SZ30_9PSEU</name>
<dbReference type="Proteomes" id="UP000239494">
    <property type="component" value="Unassembled WGS sequence"/>
</dbReference>
<dbReference type="Pfam" id="PF00296">
    <property type="entry name" value="Bac_luciferase"/>
    <property type="match status" value="1"/>
</dbReference>
<dbReference type="OrthoDB" id="4074025at2"/>
<reference evidence="2 3" key="1">
    <citation type="submission" date="2018-03" db="EMBL/GenBank/DDBJ databases">
        <title>Genomic Encyclopedia of Archaeal and Bacterial Type Strains, Phase II (KMG-II): from individual species to whole genera.</title>
        <authorList>
            <person name="Goeker M."/>
        </authorList>
    </citation>
    <scope>NUCLEOTIDE SEQUENCE [LARGE SCALE GENOMIC DNA]</scope>
    <source>
        <strain evidence="2 3">DSM 44720</strain>
    </source>
</reference>
<dbReference type="GO" id="GO:0016705">
    <property type="term" value="F:oxidoreductase activity, acting on paired donors, with incorporation or reduction of molecular oxygen"/>
    <property type="evidence" value="ECO:0007669"/>
    <property type="project" value="InterPro"/>
</dbReference>
<dbReference type="NCBIfam" id="TIGR03619">
    <property type="entry name" value="F420_Rv2161c"/>
    <property type="match status" value="1"/>
</dbReference>
<accession>A0A2T0SZ30</accession>
<gene>
    <name evidence="2" type="ORF">CLV43_10872</name>
</gene>
<protein>
    <submittedName>
        <fullName evidence="2">Putative F420-dependent oxidoreductase</fullName>
    </submittedName>
</protein>
<dbReference type="SUPFAM" id="SSF51679">
    <property type="entry name" value="Bacterial luciferase-like"/>
    <property type="match status" value="1"/>
</dbReference>
<dbReference type="RefSeq" id="WP_106189947.1">
    <property type="nucleotide sequence ID" value="NZ_PVTF01000008.1"/>
</dbReference>
<proteinExistence type="predicted"/>
<dbReference type="InterPro" id="IPR019921">
    <property type="entry name" value="Lucif-like_OxRdtase_Rv2161c"/>
</dbReference>
<dbReference type="EMBL" id="PVTF01000008">
    <property type="protein sequence ID" value="PRY38672.1"/>
    <property type="molecule type" value="Genomic_DNA"/>
</dbReference>
<dbReference type="InterPro" id="IPR050564">
    <property type="entry name" value="F420-G6PD/mer"/>
</dbReference>
<comment type="caution">
    <text evidence="2">The sequence shown here is derived from an EMBL/GenBank/DDBJ whole genome shotgun (WGS) entry which is preliminary data.</text>
</comment>
<evidence type="ECO:0000259" key="1">
    <source>
        <dbReference type="Pfam" id="PF00296"/>
    </source>
</evidence>
<dbReference type="InterPro" id="IPR011251">
    <property type="entry name" value="Luciferase-like_dom"/>
</dbReference>
<dbReference type="AlphaFoldDB" id="A0A2T0SZ30"/>
<dbReference type="PANTHER" id="PTHR43244">
    <property type="match status" value="1"/>
</dbReference>
<evidence type="ECO:0000313" key="2">
    <source>
        <dbReference type="EMBL" id="PRY38672.1"/>
    </source>
</evidence>
<dbReference type="InterPro" id="IPR036661">
    <property type="entry name" value="Luciferase-like_sf"/>
</dbReference>
<organism evidence="2 3">
    <name type="scientific">Umezawaea tangerina</name>
    <dbReference type="NCBI Taxonomy" id="84725"/>
    <lineage>
        <taxon>Bacteria</taxon>
        <taxon>Bacillati</taxon>
        <taxon>Actinomycetota</taxon>
        <taxon>Actinomycetes</taxon>
        <taxon>Pseudonocardiales</taxon>
        <taxon>Pseudonocardiaceae</taxon>
        <taxon>Umezawaea</taxon>
    </lineage>
</organism>
<feature type="domain" description="Luciferase-like" evidence="1">
    <location>
        <begin position="14"/>
        <end position="238"/>
    </location>
</feature>
<evidence type="ECO:0000313" key="3">
    <source>
        <dbReference type="Proteomes" id="UP000239494"/>
    </source>
</evidence>
<dbReference type="PANTHER" id="PTHR43244:SF2">
    <property type="entry name" value="CONSERVED HYPOTHETICAL ALANINE AND PROLINE-RICH PROTEIN"/>
    <property type="match status" value="1"/>
</dbReference>